<reference evidence="1 2" key="1">
    <citation type="submission" date="2020-07" db="EMBL/GenBank/DDBJ databases">
        <title>Comparative genomics of pyrophilous fungi reveals a link between fire events and developmental genes.</title>
        <authorList>
            <consortium name="DOE Joint Genome Institute"/>
            <person name="Steindorff A.S."/>
            <person name="Carver A."/>
            <person name="Calhoun S."/>
            <person name="Stillman K."/>
            <person name="Liu H."/>
            <person name="Lipzen A."/>
            <person name="Pangilinan J."/>
            <person name="Labutti K."/>
            <person name="Bruns T.D."/>
            <person name="Grigoriev I.V."/>
        </authorList>
    </citation>
    <scope>NUCLEOTIDE SEQUENCE [LARGE SCALE GENOMIC DNA]</scope>
    <source>
        <strain evidence="1 2">CBS 144469</strain>
    </source>
</reference>
<dbReference type="Proteomes" id="UP000521943">
    <property type="component" value="Unassembled WGS sequence"/>
</dbReference>
<accession>A0A8H6H8M0</accession>
<dbReference type="EMBL" id="JACGCI010000184">
    <property type="protein sequence ID" value="KAF6742408.1"/>
    <property type="molecule type" value="Genomic_DNA"/>
</dbReference>
<dbReference type="AlphaFoldDB" id="A0A8H6H8M0"/>
<gene>
    <name evidence="1" type="ORF">DFP72DRAFT_1081945</name>
</gene>
<proteinExistence type="predicted"/>
<sequence length="212" mass="23493">MSPSAPPHYASVLDASLMSECSELERLHAFGLLSSRRCPGMTLHVLPTQSAFADTNVPCKARFPRSAPNQYATNSALALAASLPPYVVSAQPLYEAAVFDAVDWLVPTYVRACNTQRAEDASSFWKVFNLLVFSWRELVPWLQDDPSAEHTLRSRLLAAAASMNVISIPPARSVRPWTADFAWYPLGDRWPLASMASHNYVLARRSSGVFFF</sequence>
<name>A0A8H6H8M0_9AGAR</name>
<organism evidence="1 2">
    <name type="scientific">Ephemerocybe angulata</name>
    <dbReference type="NCBI Taxonomy" id="980116"/>
    <lineage>
        <taxon>Eukaryota</taxon>
        <taxon>Fungi</taxon>
        <taxon>Dikarya</taxon>
        <taxon>Basidiomycota</taxon>
        <taxon>Agaricomycotina</taxon>
        <taxon>Agaricomycetes</taxon>
        <taxon>Agaricomycetidae</taxon>
        <taxon>Agaricales</taxon>
        <taxon>Agaricineae</taxon>
        <taxon>Psathyrellaceae</taxon>
        <taxon>Ephemerocybe</taxon>
    </lineage>
</organism>
<protein>
    <submittedName>
        <fullName evidence="1">Uncharacterized protein</fullName>
    </submittedName>
</protein>
<evidence type="ECO:0000313" key="1">
    <source>
        <dbReference type="EMBL" id="KAF6742408.1"/>
    </source>
</evidence>
<keyword evidence="2" id="KW-1185">Reference proteome</keyword>
<comment type="caution">
    <text evidence="1">The sequence shown here is derived from an EMBL/GenBank/DDBJ whole genome shotgun (WGS) entry which is preliminary data.</text>
</comment>
<evidence type="ECO:0000313" key="2">
    <source>
        <dbReference type="Proteomes" id="UP000521943"/>
    </source>
</evidence>